<dbReference type="GO" id="GO:0005886">
    <property type="term" value="C:plasma membrane"/>
    <property type="evidence" value="ECO:0007669"/>
    <property type="project" value="UniProtKB-SubCell"/>
</dbReference>
<dbReference type="Pfam" id="PF00005">
    <property type="entry name" value="ABC_tran"/>
    <property type="match status" value="1"/>
</dbReference>
<dbReference type="AlphaFoldDB" id="A0A949TIJ0"/>
<dbReference type="GO" id="GO:0016887">
    <property type="term" value="F:ATP hydrolysis activity"/>
    <property type="evidence" value="ECO:0007669"/>
    <property type="project" value="InterPro"/>
</dbReference>
<feature type="domain" description="ABC transporter" evidence="10">
    <location>
        <begin position="356"/>
        <end position="589"/>
    </location>
</feature>
<keyword evidence="6 12" id="KW-0067">ATP-binding</keyword>
<evidence type="ECO:0000256" key="9">
    <source>
        <dbReference type="SAM" id="Phobius"/>
    </source>
</evidence>
<dbReference type="SMART" id="SM00382">
    <property type="entry name" value="AAA"/>
    <property type="match status" value="1"/>
</dbReference>
<organism evidence="12 13">
    <name type="scientific">Clostridium thailandense</name>
    <dbReference type="NCBI Taxonomy" id="2794346"/>
    <lineage>
        <taxon>Bacteria</taxon>
        <taxon>Bacillati</taxon>
        <taxon>Bacillota</taxon>
        <taxon>Clostridia</taxon>
        <taxon>Eubacteriales</taxon>
        <taxon>Clostridiaceae</taxon>
        <taxon>Clostridium</taxon>
    </lineage>
</organism>
<dbReference type="FunFam" id="3.40.50.300:FF:000287">
    <property type="entry name" value="Multidrug ABC transporter ATP-binding protein"/>
    <property type="match status" value="1"/>
</dbReference>
<dbReference type="InterPro" id="IPR011527">
    <property type="entry name" value="ABC1_TM_dom"/>
</dbReference>
<evidence type="ECO:0000256" key="5">
    <source>
        <dbReference type="ARBA" id="ARBA00022741"/>
    </source>
</evidence>
<proteinExistence type="predicted"/>
<dbReference type="PROSITE" id="PS50929">
    <property type="entry name" value="ABC_TM1F"/>
    <property type="match status" value="1"/>
</dbReference>
<protein>
    <submittedName>
        <fullName evidence="12">ABC transporter ATP-binding protein</fullName>
    </submittedName>
</protein>
<evidence type="ECO:0000256" key="4">
    <source>
        <dbReference type="ARBA" id="ARBA00022692"/>
    </source>
</evidence>
<evidence type="ECO:0000256" key="7">
    <source>
        <dbReference type="ARBA" id="ARBA00022989"/>
    </source>
</evidence>
<dbReference type="InterPro" id="IPR003439">
    <property type="entry name" value="ABC_transporter-like_ATP-bd"/>
</dbReference>
<gene>
    <name evidence="12" type="ORF">I6U48_11200</name>
</gene>
<comment type="subcellular location">
    <subcellularLocation>
        <location evidence="1">Cell membrane</location>
        <topology evidence="1">Multi-pass membrane protein</topology>
    </subcellularLocation>
</comment>
<keyword evidence="13" id="KW-1185">Reference proteome</keyword>
<feature type="transmembrane region" description="Helical" evidence="9">
    <location>
        <begin position="78"/>
        <end position="96"/>
    </location>
</feature>
<dbReference type="EMBL" id="JAEEGC010000046">
    <property type="protein sequence ID" value="MBV7273474.1"/>
    <property type="molecule type" value="Genomic_DNA"/>
</dbReference>
<feature type="transmembrane region" description="Helical" evidence="9">
    <location>
        <begin position="155"/>
        <end position="173"/>
    </location>
</feature>
<dbReference type="PROSITE" id="PS50893">
    <property type="entry name" value="ABC_TRANSPORTER_2"/>
    <property type="match status" value="1"/>
</dbReference>
<keyword evidence="2" id="KW-0813">Transport</keyword>
<dbReference type="InterPro" id="IPR039421">
    <property type="entry name" value="Type_1_exporter"/>
</dbReference>
<keyword evidence="3" id="KW-1003">Cell membrane</keyword>
<accession>A0A949TIJ0</accession>
<evidence type="ECO:0000259" key="10">
    <source>
        <dbReference type="PROSITE" id="PS50893"/>
    </source>
</evidence>
<evidence type="ECO:0000256" key="3">
    <source>
        <dbReference type="ARBA" id="ARBA00022475"/>
    </source>
</evidence>
<evidence type="ECO:0000256" key="6">
    <source>
        <dbReference type="ARBA" id="ARBA00022840"/>
    </source>
</evidence>
<evidence type="ECO:0000259" key="11">
    <source>
        <dbReference type="PROSITE" id="PS50929"/>
    </source>
</evidence>
<keyword evidence="8 9" id="KW-0472">Membrane</keyword>
<dbReference type="GO" id="GO:0015421">
    <property type="term" value="F:ABC-type oligopeptide transporter activity"/>
    <property type="evidence" value="ECO:0007669"/>
    <property type="project" value="TreeGrafter"/>
</dbReference>
<dbReference type="InterPro" id="IPR017871">
    <property type="entry name" value="ABC_transporter-like_CS"/>
</dbReference>
<keyword evidence="7 9" id="KW-1133">Transmembrane helix</keyword>
<dbReference type="Pfam" id="PF00664">
    <property type="entry name" value="ABC_membrane"/>
    <property type="match status" value="1"/>
</dbReference>
<name>A0A949TIJ0_9CLOT</name>
<dbReference type="InterPro" id="IPR003593">
    <property type="entry name" value="AAA+_ATPase"/>
</dbReference>
<keyword evidence="5" id="KW-0547">Nucleotide-binding</keyword>
<sequence length="597" mass="66883">MKHGRRLVEKPKDMNKTVKQLMHYMKSSSLLITLVLFASVLGTFMQIQTPKLLGKATTEIFKGVTEKGVVVDFDKLKLILLFAAILYIGVNILTFLQQWIMTCVSQKTTNALRKELKKKINTLPVAYFDKNSNGNLMSIAVNDIDNIATMLQQSLTQLISGIITFVGILAIMLTISWQLTLIACAIIPGSLLIVKRFSPIAQKNFKEYMKLQGSLNGIIEETYQGHMVIKSFNGEKDAVKKFEAYNSNMYESGWRARFWGGSMMPNMMLIKNIGYVLIAVFGAIKVTNNSITIGDMQAFLQYSTQFSQPISQLSNIWNGILSTIASAERVFNVLDEIDMEAQKNKIPNNYKKDVKIDFDKVSFGYTKDMLMKDFSLEVKSGQMVAIVGHTGAGKSTLINLLGRFYEIQGGNIRIDGVDIRNMERSELHANIGMVLQDTWLFSGTIYENIQYGNENASKDEIITAAKASYVDEFVYKLPDGYDTILNEEASNISQGQRQLITIARAFVANPKILILDEATSNVDSRTEALIQTAMRKLLLNRTSFVVAHRLSTIYNADSIVVMKDGAIAETGKHEELMSANGVYADIYYSQFMEECAL</sequence>
<dbReference type="GO" id="GO:0005524">
    <property type="term" value="F:ATP binding"/>
    <property type="evidence" value="ECO:0007669"/>
    <property type="project" value="UniProtKB-KW"/>
</dbReference>
<dbReference type="FunFam" id="1.20.1560.10:FF:000011">
    <property type="entry name" value="Multidrug ABC transporter ATP-binding protein"/>
    <property type="match status" value="1"/>
</dbReference>
<reference evidence="12" key="1">
    <citation type="submission" date="2020-12" db="EMBL/GenBank/DDBJ databases">
        <title>Clostridium thailandense sp. nov., a novel acetogenic bacterium isolated from peat land soil in Thailand.</title>
        <authorList>
            <person name="Chaikitkaew S."/>
            <person name="Birkeland N.K."/>
        </authorList>
    </citation>
    <scope>NUCLEOTIDE SEQUENCE</scope>
    <source>
        <strain evidence="12">PL3</strain>
    </source>
</reference>
<evidence type="ECO:0000256" key="2">
    <source>
        <dbReference type="ARBA" id="ARBA00022448"/>
    </source>
</evidence>
<dbReference type="PANTHER" id="PTHR43394:SF1">
    <property type="entry name" value="ATP-BINDING CASSETTE SUB-FAMILY B MEMBER 10, MITOCHONDRIAL"/>
    <property type="match status" value="1"/>
</dbReference>
<feature type="domain" description="ABC transmembrane type-1" evidence="11">
    <location>
        <begin position="34"/>
        <end position="322"/>
    </location>
</feature>
<evidence type="ECO:0000256" key="1">
    <source>
        <dbReference type="ARBA" id="ARBA00004651"/>
    </source>
</evidence>
<dbReference type="PANTHER" id="PTHR43394">
    <property type="entry name" value="ATP-DEPENDENT PERMEASE MDL1, MITOCHONDRIAL"/>
    <property type="match status" value="1"/>
</dbReference>
<comment type="caution">
    <text evidence="12">The sequence shown here is derived from an EMBL/GenBank/DDBJ whole genome shotgun (WGS) entry which is preliminary data.</text>
</comment>
<dbReference type="Proteomes" id="UP000694308">
    <property type="component" value="Unassembled WGS sequence"/>
</dbReference>
<dbReference type="CDD" id="cd18547">
    <property type="entry name" value="ABC_6TM_Tm288_like"/>
    <property type="match status" value="1"/>
</dbReference>
<evidence type="ECO:0000313" key="12">
    <source>
        <dbReference type="EMBL" id="MBV7273474.1"/>
    </source>
</evidence>
<dbReference type="PROSITE" id="PS00211">
    <property type="entry name" value="ABC_TRANSPORTER_1"/>
    <property type="match status" value="1"/>
</dbReference>
<evidence type="ECO:0000256" key="8">
    <source>
        <dbReference type="ARBA" id="ARBA00023136"/>
    </source>
</evidence>
<evidence type="ECO:0000313" key="13">
    <source>
        <dbReference type="Proteomes" id="UP000694308"/>
    </source>
</evidence>
<keyword evidence="4 9" id="KW-0812">Transmembrane</keyword>